<feature type="transmembrane region" description="Helical" evidence="1">
    <location>
        <begin position="90"/>
        <end position="108"/>
    </location>
</feature>
<evidence type="ECO:0008006" key="4">
    <source>
        <dbReference type="Google" id="ProtNLM"/>
    </source>
</evidence>
<dbReference type="STRING" id="337701.SAMN05444398_1134"/>
<dbReference type="PANTHER" id="PTHR38457:SF1">
    <property type="entry name" value="REGULATOR ABRB-RELATED"/>
    <property type="match status" value="1"/>
</dbReference>
<organism evidence="2 3">
    <name type="scientific">Roseovarius pacificus</name>
    <dbReference type="NCBI Taxonomy" id="337701"/>
    <lineage>
        <taxon>Bacteria</taxon>
        <taxon>Pseudomonadati</taxon>
        <taxon>Pseudomonadota</taxon>
        <taxon>Alphaproteobacteria</taxon>
        <taxon>Rhodobacterales</taxon>
        <taxon>Roseobacteraceae</taxon>
        <taxon>Roseovarius</taxon>
    </lineage>
</organism>
<gene>
    <name evidence="2" type="ORF">SAMN05444398_1134</name>
</gene>
<dbReference type="InterPro" id="IPR007820">
    <property type="entry name" value="AbrB_fam"/>
</dbReference>
<dbReference type="GO" id="GO:0016020">
    <property type="term" value="C:membrane"/>
    <property type="evidence" value="ECO:0007669"/>
    <property type="project" value="InterPro"/>
</dbReference>
<dbReference type="NCBIfam" id="TIGR03082">
    <property type="entry name" value="Gneg_AbrB_dup"/>
    <property type="match status" value="1"/>
</dbReference>
<dbReference type="Proteomes" id="UP000183974">
    <property type="component" value="Unassembled WGS sequence"/>
</dbReference>
<dbReference type="GO" id="GO:0010468">
    <property type="term" value="P:regulation of gene expression"/>
    <property type="evidence" value="ECO:0007669"/>
    <property type="project" value="InterPro"/>
</dbReference>
<proteinExistence type="predicted"/>
<feature type="transmembrane region" description="Helical" evidence="1">
    <location>
        <begin position="187"/>
        <end position="204"/>
    </location>
</feature>
<dbReference type="OrthoDB" id="7157734at2"/>
<evidence type="ECO:0000313" key="3">
    <source>
        <dbReference type="Proteomes" id="UP000183974"/>
    </source>
</evidence>
<feature type="transmembrane region" description="Helical" evidence="1">
    <location>
        <begin position="67"/>
        <end position="84"/>
    </location>
</feature>
<accession>A0A1M7HKL9</accession>
<dbReference type="PANTHER" id="PTHR38457">
    <property type="entry name" value="REGULATOR ABRB-RELATED"/>
    <property type="match status" value="1"/>
</dbReference>
<protein>
    <recommendedName>
        <fullName evidence="4">Ammonia monooxygenase</fullName>
    </recommendedName>
</protein>
<feature type="transmembrane region" description="Helical" evidence="1">
    <location>
        <begin position="211"/>
        <end position="228"/>
    </location>
</feature>
<sequence>MIRRIRSFTLLFTLYAIGAAAGYLFESIGLPLPWMIGPMVLTGILTLTGLSNVVVPVGTRPYGQATVASQVALFFTPAAFHSLILNVPLLVGMALLICCIAVFVALILSRLATIPLANALIAVLPTSPVEASVTAERHGFDPAPIILAQIIRISTVVIAIPMTLYFLEGVPDRAQGVSQGAFDPVSIAILALVAWIGVVLFRFLRIANPYFMGPLALVAVLNVVGMPLEPFPPVILMIAQILLGTWLGSTFRRSLFTSAGRYVTSAVACSILFVATCSVTGVAMSHMLGLPLDLMLLAMAPGGVTEMALTAKVMGVDIAMITAFHLTRLFIIVPNISWFVDAVDRRARSRG</sequence>
<feature type="transmembrane region" description="Helical" evidence="1">
    <location>
        <begin position="234"/>
        <end position="251"/>
    </location>
</feature>
<dbReference type="PIRSF" id="PIRSF038991">
    <property type="entry name" value="Protein_AbrB"/>
    <property type="match status" value="1"/>
</dbReference>
<dbReference type="EMBL" id="FRBR01000013">
    <property type="protein sequence ID" value="SHM28978.1"/>
    <property type="molecule type" value="Genomic_DNA"/>
</dbReference>
<dbReference type="AlphaFoldDB" id="A0A1M7HKL9"/>
<keyword evidence="1" id="KW-0812">Transmembrane</keyword>
<keyword evidence="1" id="KW-0472">Membrane</keyword>
<dbReference type="InterPro" id="IPR017516">
    <property type="entry name" value="AbrB_dup"/>
</dbReference>
<keyword evidence="1" id="KW-1133">Transmembrane helix</keyword>
<evidence type="ECO:0000313" key="2">
    <source>
        <dbReference type="EMBL" id="SHM28978.1"/>
    </source>
</evidence>
<dbReference type="Pfam" id="PF05145">
    <property type="entry name" value="AbrB"/>
    <property type="match status" value="1"/>
</dbReference>
<keyword evidence="3" id="KW-1185">Reference proteome</keyword>
<name>A0A1M7HKL9_9RHOB</name>
<feature type="transmembrane region" description="Helical" evidence="1">
    <location>
        <begin position="263"/>
        <end position="288"/>
    </location>
</feature>
<reference evidence="2 3" key="1">
    <citation type="submission" date="2016-11" db="EMBL/GenBank/DDBJ databases">
        <authorList>
            <person name="Jaros S."/>
            <person name="Januszkiewicz K."/>
            <person name="Wedrychowicz H."/>
        </authorList>
    </citation>
    <scope>NUCLEOTIDE SEQUENCE [LARGE SCALE GENOMIC DNA]</scope>
    <source>
        <strain evidence="2 3">DSM 29589</strain>
    </source>
</reference>
<feature type="transmembrane region" description="Helical" evidence="1">
    <location>
        <begin position="318"/>
        <end position="340"/>
    </location>
</feature>
<feature type="transmembrane region" description="Helical" evidence="1">
    <location>
        <begin position="145"/>
        <end position="167"/>
    </location>
</feature>
<dbReference type="RefSeq" id="WP_073036409.1">
    <property type="nucleotide sequence ID" value="NZ_BMLR01000013.1"/>
</dbReference>
<evidence type="ECO:0000256" key="1">
    <source>
        <dbReference type="SAM" id="Phobius"/>
    </source>
</evidence>
<feature type="transmembrane region" description="Helical" evidence="1">
    <location>
        <begin position="32"/>
        <end position="55"/>
    </location>
</feature>